<evidence type="ECO:0000313" key="2">
    <source>
        <dbReference type="EMBL" id="TRY65988.1"/>
    </source>
</evidence>
<reference evidence="2 3" key="1">
    <citation type="journal article" date="2019" name="Sci. Data">
        <title>Hybrid genome assembly and annotation of Danionella translucida.</title>
        <authorList>
            <person name="Kadobianskyi M."/>
            <person name="Schulze L."/>
            <person name="Schuelke M."/>
            <person name="Judkewitz B."/>
        </authorList>
    </citation>
    <scope>NUCLEOTIDE SEQUENCE [LARGE SCALE GENOMIC DNA]</scope>
    <source>
        <strain evidence="2 3">Bolton</strain>
    </source>
</reference>
<name>A0A553NKN2_9TELE</name>
<evidence type="ECO:0000313" key="3">
    <source>
        <dbReference type="Proteomes" id="UP000316079"/>
    </source>
</evidence>
<protein>
    <submittedName>
        <fullName evidence="2">Uncharacterized protein</fullName>
    </submittedName>
</protein>
<proteinExistence type="predicted"/>
<sequence length="255" mass="29160">KKKTDITTESKRRPELPRACHSNPESHKQRWEHQVKEREEEMTGRKREKREREREREQRRKGKKDYNRCRERDAQTATSVIFGYVHMYMRKAEHVKPAEENEAGGKVTSTRLSSSVTEAEKVKQRYFDPASAYRDCWTHTGELLSSERQIVIDEAGIRELSAHSNWQIQGHQSGLAVPRADTVMLDQPEKKIMVLVVVVTSRLSRSRVAGCDEAVLPGTADPWYLDTGQQTVKVVQALIPAADPSGLTWQEHGTG</sequence>
<accession>A0A553NKN2</accession>
<feature type="region of interest" description="Disordered" evidence="1">
    <location>
        <begin position="1"/>
        <end position="70"/>
    </location>
</feature>
<organism evidence="2 3">
    <name type="scientific">Danionella cerebrum</name>
    <dbReference type="NCBI Taxonomy" id="2873325"/>
    <lineage>
        <taxon>Eukaryota</taxon>
        <taxon>Metazoa</taxon>
        <taxon>Chordata</taxon>
        <taxon>Craniata</taxon>
        <taxon>Vertebrata</taxon>
        <taxon>Euteleostomi</taxon>
        <taxon>Actinopterygii</taxon>
        <taxon>Neopterygii</taxon>
        <taxon>Teleostei</taxon>
        <taxon>Ostariophysi</taxon>
        <taxon>Cypriniformes</taxon>
        <taxon>Danionidae</taxon>
        <taxon>Danioninae</taxon>
        <taxon>Danionella</taxon>
    </lineage>
</organism>
<dbReference type="AlphaFoldDB" id="A0A553NKN2"/>
<gene>
    <name evidence="2" type="ORF">DNTS_003766</name>
</gene>
<keyword evidence="3" id="KW-1185">Reference proteome</keyword>
<dbReference type="EMBL" id="SRMA01026879">
    <property type="protein sequence ID" value="TRY65988.1"/>
    <property type="molecule type" value="Genomic_DNA"/>
</dbReference>
<feature type="non-terminal residue" evidence="2">
    <location>
        <position position="1"/>
    </location>
</feature>
<dbReference type="Proteomes" id="UP000316079">
    <property type="component" value="Unassembled WGS sequence"/>
</dbReference>
<comment type="caution">
    <text evidence="2">The sequence shown here is derived from an EMBL/GenBank/DDBJ whole genome shotgun (WGS) entry which is preliminary data.</text>
</comment>
<evidence type="ECO:0000256" key="1">
    <source>
        <dbReference type="SAM" id="MobiDB-lite"/>
    </source>
</evidence>